<evidence type="ECO:0000313" key="1">
    <source>
        <dbReference type="EMBL" id="KAK8593582.1"/>
    </source>
</evidence>
<keyword evidence="2" id="KW-1185">Reference proteome</keyword>
<protein>
    <recommendedName>
        <fullName evidence="3">Secreted protein</fullName>
    </recommendedName>
</protein>
<evidence type="ECO:0008006" key="3">
    <source>
        <dbReference type="Google" id="ProtNLM"/>
    </source>
</evidence>
<dbReference type="Proteomes" id="UP001472677">
    <property type="component" value="Unassembled WGS sequence"/>
</dbReference>
<comment type="caution">
    <text evidence="1">The sequence shown here is derived from an EMBL/GenBank/DDBJ whole genome shotgun (WGS) entry which is preliminary data.</text>
</comment>
<reference evidence="1 2" key="1">
    <citation type="journal article" date="2024" name="G3 (Bethesda)">
        <title>Genome assembly of Hibiscus sabdariffa L. provides insights into metabolisms of medicinal natural products.</title>
        <authorList>
            <person name="Kim T."/>
        </authorList>
    </citation>
    <scope>NUCLEOTIDE SEQUENCE [LARGE SCALE GENOMIC DNA]</scope>
    <source>
        <strain evidence="1">TK-2024</strain>
        <tissue evidence="1">Old leaves</tissue>
    </source>
</reference>
<evidence type="ECO:0000313" key="2">
    <source>
        <dbReference type="Proteomes" id="UP001472677"/>
    </source>
</evidence>
<name>A0ABR2G3D9_9ROSI</name>
<accession>A0ABR2G3D9</accession>
<sequence length="126" mass="14191">MTLSVVWSLPPFGGGTVMYCSKSAWPPIGFCSWRFPWHRVVCASPHHHGLGHFWSFLRLVHPLIWMHFVPPLGSKDRLPLALVRRRHACAYVHLKRAFVAAAVTTGEAPMRVGNSPLARDRGCVRL</sequence>
<organism evidence="1 2">
    <name type="scientific">Hibiscus sabdariffa</name>
    <name type="common">roselle</name>
    <dbReference type="NCBI Taxonomy" id="183260"/>
    <lineage>
        <taxon>Eukaryota</taxon>
        <taxon>Viridiplantae</taxon>
        <taxon>Streptophyta</taxon>
        <taxon>Embryophyta</taxon>
        <taxon>Tracheophyta</taxon>
        <taxon>Spermatophyta</taxon>
        <taxon>Magnoliopsida</taxon>
        <taxon>eudicotyledons</taxon>
        <taxon>Gunneridae</taxon>
        <taxon>Pentapetalae</taxon>
        <taxon>rosids</taxon>
        <taxon>malvids</taxon>
        <taxon>Malvales</taxon>
        <taxon>Malvaceae</taxon>
        <taxon>Malvoideae</taxon>
        <taxon>Hibiscus</taxon>
    </lineage>
</organism>
<proteinExistence type="predicted"/>
<dbReference type="EMBL" id="JBBPBM010000003">
    <property type="protein sequence ID" value="KAK8593582.1"/>
    <property type="molecule type" value="Genomic_DNA"/>
</dbReference>
<gene>
    <name evidence="1" type="ORF">V6N12_045659</name>
</gene>